<dbReference type="SMART" id="SM00028">
    <property type="entry name" value="TPR"/>
    <property type="match status" value="6"/>
</dbReference>
<sequence length="590" mass="66224">MARADAYFAGKRLPEAIDAYKQVLALEPQHVNALHRAGLASFLDNQMVQAGEFLSRALLVAPDRADIWEQRGLLAALAEDWIAAEAFYHRALSLTGSTATLHRNLGDCLRSSLRLAEAKAHYIKALELEPGLHHAARALAEICTELGQFADAANYWTRAWALDSTSLPDGLALILALAKIGRRSDIEPVVEAMRCAFASNADALKELSYTLNCARCFGEAISIAKQGLAADPKNEQLHLNAMYGFDALVDLPGLRSQCIEAVRNLPDNALMQYVLATLELKFGEFEQGWKRWKWHKRTPYFRDSVRPDFPEWNGEAVAGCKFLLVKELGLGDQIQFLRMAHWLHRQGATVDVWVDAPLNEVARSASGVHAVWTELPPGPYDYFCHMMRMPEYMKLALPMLPLAMPYIAATPEKIHRWQAYLYDGARDKLCAKNRRIGLVWAGDPNHPFDHRRSVKLDMLRPLLGQPGVTWYSVQKGYLERESEDLANEFDLHTLGPDINDFADTLAILQTLDLLITVDTSVAHLAGAAGLPVWVLLPAHSDWRWMLDRADSPWYPSMRLFRQRKLGEWGPVVEEVRQALGAWCDTSAIQA</sequence>
<keyword evidence="2" id="KW-0802">TPR repeat</keyword>
<comment type="caution">
    <text evidence="3">The sequence shown here is derived from an EMBL/GenBank/DDBJ whole genome shotgun (WGS) entry which is preliminary data.</text>
</comment>
<dbReference type="Gene3D" id="3.40.50.2000">
    <property type="entry name" value="Glycogen Phosphorylase B"/>
    <property type="match status" value="1"/>
</dbReference>
<name>A0AAP5UXF8_9BURK</name>
<dbReference type="InterPro" id="IPR019734">
    <property type="entry name" value="TPR_rpt"/>
</dbReference>
<dbReference type="SUPFAM" id="SSF48452">
    <property type="entry name" value="TPR-like"/>
    <property type="match status" value="1"/>
</dbReference>
<dbReference type="InterPro" id="IPR050498">
    <property type="entry name" value="Ycf3"/>
</dbReference>
<keyword evidence="1" id="KW-0677">Repeat</keyword>
<dbReference type="PANTHER" id="PTHR44858">
    <property type="entry name" value="TETRATRICOPEPTIDE REPEAT PROTEIN 6"/>
    <property type="match status" value="1"/>
</dbReference>
<dbReference type="EMBL" id="JANSLM010000007">
    <property type="protein sequence ID" value="MDT8839969.1"/>
    <property type="molecule type" value="Genomic_DNA"/>
</dbReference>
<dbReference type="AlphaFoldDB" id="A0AAP5UXF8"/>
<evidence type="ECO:0000256" key="2">
    <source>
        <dbReference type="ARBA" id="ARBA00022803"/>
    </source>
</evidence>
<accession>A0AAP5UXF8</accession>
<organism evidence="3 4">
    <name type="scientific">Paraburkholderia fungorum</name>
    <dbReference type="NCBI Taxonomy" id="134537"/>
    <lineage>
        <taxon>Bacteria</taxon>
        <taxon>Pseudomonadati</taxon>
        <taxon>Pseudomonadota</taxon>
        <taxon>Betaproteobacteria</taxon>
        <taxon>Burkholderiales</taxon>
        <taxon>Burkholderiaceae</taxon>
        <taxon>Paraburkholderia</taxon>
    </lineage>
</organism>
<evidence type="ECO:0000313" key="3">
    <source>
        <dbReference type="EMBL" id="MDT8839969.1"/>
    </source>
</evidence>
<protein>
    <submittedName>
        <fullName evidence="3">Tetratricopeptide repeat-containing glycosyltransferase family protein</fullName>
    </submittedName>
</protein>
<dbReference type="SUPFAM" id="SSF81901">
    <property type="entry name" value="HCP-like"/>
    <property type="match status" value="1"/>
</dbReference>
<dbReference type="Gene3D" id="1.25.40.10">
    <property type="entry name" value="Tetratricopeptide repeat domain"/>
    <property type="match status" value="1"/>
</dbReference>
<dbReference type="PANTHER" id="PTHR44858:SF1">
    <property type="entry name" value="UDP-N-ACETYLGLUCOSAMINE--PEPTIDE N-ACETYLGLUCOSAMINYLTRANSFERASE SPINDLY-RELATED"/>
    <property type="match status" value="1"/>
</dbReference>
<reference evidence="3" key="1">
    <citation type="submission" date="2022-08" db="EMBL/GenBank/DDBJ databases">
        <authorList>
            <person name="Kim S.-J."/>
        </authorList>
    </citation>
    <scope>NUCLEOTIDE SEQUENCE</scope>
    <source>
        <strain evidence="3">KJ</strain>
    </source>
</reference>
<evidence type="ECO:0000313" key="4">
    <source>
        <dbReference type="Proteomes" id="UP001246473"/>
    </source>
</evidence>
<evidence type="ECO:0000256" key="1">
    <source>
        <dbReference type="ARBA" id="ARBA00022737"/>
    </source>
</evidence>
<dbReference type="SUPFAM" id="SSF53756">
    <property type="entry name" value="UDP-Glycosyltransferase/glycogen phosphorylase"/>
    <property type="match status" value="1"/>
</dbReference>
<dbReference type="Proteomes" id="UP001246473">
    <property type="component" value="Unassembled WGS sequence"/>
</dbReference>
<dbReference type="RefSeq" id="WP_106352162.1">
    <property type="nucleotide sequence ID" value="NZ_JANSLM010000007.1"/>
</dbReference>
<proteinExistence type="predicted"/>
<dbReference type="InterPro" id="IPR011990">
    <property type="entry name" value="TPR-like_helical_dom_sf"/>
</dbReference>
<gene>
    <name evidence="3" type="ORF">ParKJ_21300</name>
</gene>